<dbReference type="Proteomes" id="UP001251849">
    <property type="component" value="Unassembled WGS sequence"/>
</dbReference>
<dbReference type="InterPro" id="IPR054746">
    <property type="entry name" value="GLMA-like_second"/>
</dbReference>
<feature type="domain" description="Glycoside hydrolase 35 catalytic" evidence="3">
    <location>
        <begin position="11"/>
        <end position="174"/>
    </location>
</feature>
<dbReference type="Gene3D" id="3.20.20.80">
    <property type="entry name" value="Glycosidases"/>
    <property type="match status" value="1"/>
</dbReference>
<dbReference type="Pfam" id="PF01301">
    <property type="entry name" value="Glyco_hydro_35"/>
    <property type="match status" value="1"/>
</dbReference>
<comment type="caution">
    <text evidence="5">The sequence shown here is derived from an EMBL/GenBank/DDBJ whole genome shotgun (WGS) entry which is preliminary data.</text>
</comment>
<dbReference type="Gene3D" id="3.40.50.880">
    <property type="match status" value="1"/>
</dbReference>
<dbReference type="InterPro" id="IPR029062">
    <property type="entry name" value="Class_I_gatase-like"/>
</dbReference>
<name>A0ABU3G9H3_9MICO</name>
<dbReference type="SUPFAM" id="SSF52317">
    <property type="entry name" value="Class I glutamine amidotransferase-like"/>
    <property type="match status" value="1"/>
</dbReference>
<dbReference type="InterPro" id="IPR001944">
    <property type="entry name" value="Glycoside_Hdrlase_35"/>
</dbReference>
<evidence type="ECO:0000259" key="4">
    <source>
        <dbReference type="Pfam" id="PF22369"/>
    </source>
</evidence>
<proteinExistence type="inferred from homology"/>
<dbReference type="RefSeq" id="WP_311860863.1">
    <property type="nucleotide sequence ID" value="NZ_JAUZVV010000001.1"/>
</dbReference>
<dbReference type="EC" id="3.2.1.23" evidence="5"/>
<dbReference type="InterPro" id="IPR017853">
    <property type="entry name" value="GH"/>
</dbReference>
<evidence type="ECO:0000313" key="5">
    <source>
        <dbReference type="EMBL" id="MDT3316116.1"/>
    </source>
</evidence>
<evidence type="ECO:0000256" key="1">
    <source>
        <dbReference type="ARBA" id="ARBA00009809"/>
    </source>
</evidence>
<comment type="similarity">
    <text evidence="1 2">Belongs to the glycosyl hydrolase 35 family.</text>
</comment>
<dbReference type="PANTHER" id="PTHR23421">
    <property type="entry name" value="BETA-GALACTOSIDASE RELATED"/>
    <property type="match status" value="1"/>
</dbReference>
<organism evidence="5 6">
    <name type="scientific">Microbacterium gawkjiense</name>
    <dbReference type="NCBI Taxonomy" id="3067309"/>
    <lineage>
        <taxon>Bacteria</taxon>
        <taxon>Bacillati</taxon>
        <taxon>Actinomycetota</taxon>
        <taxon>Actinomycetes</taxon>
        <taxon>Micrococcales</taxon>
        <taxon>Microbacteriaceae</taxon>
        <taxon>Microbacterium</taxon>
    </lineage>
</organism>
<dbReference type="PRINTS" id="PR00742">
    <property type="entry name" value="GLHYDRLASE35"/>
</dbReference>
<keyword evidence="5" id="KW-0378">Hydrolase</keyword>
<gene>
    <name evidence="5" type="ORF">Q9S71_04695</name>
</gene>
<evidence type="ECO:0000259" key="3">
    <source>
        <dbReference type="Pfam" id="PF01301"/>
    </source>
</evidence>
<reference evidence="5 6" key="1">
    <citation type="submission" date="2023-08" db="EMBL/GenBank/DDBJ databases">
        <title>Microbacterium aquilitoris sp. nov. and Microbacterium gwkjibeachense sp. nov., isolated from beach.</title>
        <authorList>
            <person name="Lee S.D."/>
            <person name="Yang H."/>
            <person name="Kim I."/>
        </authorList>
    </citation>
    <scope>NUCLEOTIDE SEQUENCE [LARGE SCALE GENOMIC DNA]</scope>
    <source>
        <strain evidence="5 6">KSW4-11</strain>
    </source>
</reference>
<sequence>MRAADRPADLRRDLVVSGEIHYFRLDPAEWADRLDTAVRTGVTAVATYVPWLVHELPDGTFDFGQRHPHLDLVRFLDLCAERGLSVIARPGPFVMAELKNEGLGYSVLRRNPEIRAAGWDGERRPETIVDYLHPAFLAAVDTWFDAVIPLLAAHAVDRGGPIVGIQLDNEIGMLPWVTNRPDLSDRTVAEFVEGLVATTSREAVQARYGVGATSFDVTDPATWGPALRSPVDEQVLALHRDLGRFTRDRYARYVQHLRAGVRARGVGEDVALLVNIHGCWGERATMFPLGISQLHRTWADGDTIPGTDIYIGDLDLDTLPGLWTSTAFLAATCRADQPYGVLEFEVGSGDYGEALDVTTGPEAAGLKLQLAIAQGGSLVNYYLLAGGRNPELFEPVGDGNDRIAFTGERHGFAAPIRPEGDLATWFAETVHLTEAVTDAAELLRAARPERPPVTIGFVVDHYMTEYRYPGSTREAEFVAELERFRGSGPREIMTRALVVGGYAPDATLLDGPDALADLPTDRVLALAPTPSLDDDLQRALADWVRRGGRLLLSGPVPQHDMEGRPATALIDALGLDVGPTHAATPGRTPFVAPSITPDGPAWQGAEVAVGFAQPLTTRRADAGTAPLAHLARTGEPCVLDIGLGAGRVVVAAADLPCLPQIWDALLARLGAHPRIRITSDSRGVVVVPCRTPDDVEVVHVINVSPWDTAVALERDGRPVTDEPIALARRSGTWLVRRSGETRARVAYRPPRG</sequence>
<dbReference type="Pfam" id="PF22369">
    <property type="entry name" value="GLMA_2nd"/>
    <property type="match status" value="1"/>
</dbReference>
<keyword evidence="5" id="KW-0326">Glycosidase</keyword>
<evidence type="ECO:0000313" key="6">
    <source>
        <dbReference type="Proteomes" id="UP001251849"/>
    </source>
</evidence>
<dbReference type="InterPro" id="IPR031330">
    <property type="entry name" value="Gly_Hdrlase_35_cat"/>
</dbReference>
<accession>A0ABU3G9H3</accession>
<protein>
    <submittedName>
        <fullName evidence="5">Beta-galactosidase</fullName>
        <ecNumber evidence="5">3.2.1.23</ecNumber>
    </submittedName>
</protein>
<keyword evidence="6" id="KW-1185">Reference proteome</keyword>
<dbReference type="SUPFAM" id="SSF51445">
    <property type="entry name" value="(Trans)glycosidases"/>
    <property type="match status" value="1"/>
</dbReference>
<feature type="domain" description="GLMA-like second" evidence="4">
    <location>
        <begin position="523"/>
        <end position="581"/>
    </location>
</feature>
<evidence type="ECO:0000256" key="2">
    <source>
        <dbReference type="RuleBase" id="RU003679"/>
    </source>
</evidence>
<dbReference type="GO" id="GO:0004565">
    <property type="term" value="F:beta-galactosidase activity"/>
    <property type="evidence" value="ECO:0007669"/>
    <property type="project" value="UniProtKB-EC"/>
</dbReference>
<dbReference type="EMBL" id="JAUZVV010000001">
    <property type="protein sequence ID" value="MDT3316116.1"/>
    <property type="molecule type" value="Genomic_DNA"/>
</dbReference>